<comment type="similarity">
    <text evidence="2">Belongs to the ABC-4 integral membrane protein family. LolC/E subfamily.</text>
</comment>
<comment type="subcellular location">
    <subcellularLocation>
        <location evidence="1">Cell membrane</location>
        <topology evidence="1">Multi-pass membrane protein</topology>
    </subcellularLocation>
</comment>
<evidence type="ECO:0000256" key="4">
    <source>
        <dbReference type="ARBA" id="ARBA00022692"/>
    </source>
</evidence>
<organism evidence="10 11">
    <name type="scientific">Teretinema zuelzerae</name>
    <dbReference type="NCBI Taxonomy" id="156"/>
    <lineage>
        <taxon>Bacteria</taxon>
        <taxon>Pseudomonadati</taxon>
        <taxon>Spirochaetota</taxon>
        <taxon>Spirochaetia</taxon>
        <taxon>Spirochaetales</taxon>
        <taxon>Treponemataceae</taxon>
        <taxon>Teretinema</taxon>
    </lineage>
</organism>
<keyword evidence="6 7" id="KW-0472">Membrane</keyword>
<dbReference type="PANTHER" id="PTHR30489">
    <property type="entry name" value="LIPOPROTEIN-RELEASING SYSTEM TRANSMEMBRANE PROTEIN LOLE"/>
    <property type="match status" value="1"/>
</dbReference>
<dbReference type="InterPro" id="IPR051447">
    <property type="entry name" value="Lipoprotein-release_system"/>
</dbReference>
<dbReference type="Pfam" id="PF02687">
    <property type="entry name" value="FtsX"/>
    <property type="match status" value="1"/>
</dbReference>
<dbReference type="GO" id="GO:0098797">
    <property type="term" value="C:plasma membrane protein complex"/>
    <property type="evidence" value="ECO:0007669"/>
    <property type="project" value="TreeGrafter"/>
</dbReference>
<dbReference type="InterPro" id="IPR025857">
    <property type="entry name" value="MacB_PCD"/>
</dbReference>
<feature type="transmembrane region" description="Helical" evidence="7">
    <location>
        <begin position="388"/>
        <end position="411"/>
    </location>
</feature>
<keyword evidence="11" id="KW-1185">Reference proteome</keyword>
<dbReference type="Pfam" id="PF12704">
    <property type="entry name" value="MacB_PCD"/>
    <property type="match status" value="1"/>
</dbReference>
<dbReference type="AlphaFoldDB" id="A0AAE3EHT5"/>
<dbReference type="Proteomes" id="UP001198163">
    <property type="component" value="Unassembled WGS sequence"/>
</dbReference>
<evidence type="ECO:0000256" key="2">
    <source>
        <dbReference type="ARBA" id="ARBA00005236"/>
    </source>
</evidence>
<comment type="caution">
    <text evidence="10">The sequence shown here is derived from an EMBL/GenBank/DDBJ whole genome shotgun (WGS) entry which is preliminary data.</text>
</comment>
<gene>
    <name evidence="10" type="ORF">K7J14_08260</name>
</gene>
<sequence length="427" mass="46919">MRLRLADARWISFTARRFGSVDYKGRSAVTSLLSVLGIGFGVMTLIVILSVMNGFQMGYIESILEFSSAHVQVEGADPGPIEIIGLPGVRTAYQYSETQALIRGRYSRESGVLLRGIPEDLPSIDAGFKNKVEMQTGSFSLESPSSILLGYELARLISVRTGDRVSLVAVAGGADTDLFPENAEFIVRGLFKTGYYEIDSSFALVSQEAGLLLGGGSNIKTAVKLNSLERDSAFIRELSSMYPGAKIRSWRDYNRAFFNALRIEKNMLLFLTVLIFLVVTVNIYNAMRRSVYERREEISVLTAMGAAPKHVQYVFVFNGLGIGLAGSVIGLLSGLLVSVRINDFFSFAETAVNGIQTFVSALLLSAPGSSFTLFSPDYFYMDEIPVRILFPEVVFVFLFGVFSASCAAWLASRAITRLKPAEVLRYE</sequence>
<dbReference type="GO" id="GO:0044874">
    <property type="term" value="P:lipoprotein localization to outer membrane"/>
    <property type="evidence" value="ECO:0007669"/>
    <property type="project" value="TreeGrafter"/>
</dbReference>
<feature type="domain" description="ABC3 transporter permease C-terminal" evidence="8">
    <location>
        <begin position="270"/>
        <end position="420"/>
    </location>
</feature>
<dbReference type="PANTHER" id="PTHR30489:SF0">
    <property type="entry name" value="LIPOPROTEIN-RELEASING SYSTEM TRANSMEMBRANE PROTEIN LOLE"/>
    <property type="match status" value="1"/>
</dbReference>
<evidence type="ECO:0000313" key="11">
    <source>
        <dbReference type="Proteomes" id="UP001198163"/>
    </source>
</evidence>
<evidence type="ECO:0000256" key="6">
    <source>
        <dbReference type="ARBA" id="ARBA00023136"/>
    </source>
</evidence>
<evidence type="ECO:0000313" key="10">
    <source>
        <dbReference type="EMBL" id="MCD1654697.1"/>
    </source>
</evidence>
<evidence type="ECO:0000256" key="1">
    <source>
        <dbReference type="ARBA" id="ARBA00004651"/>
    </source>
</evidence>
<evidence type="ECO:0000256" key="7">
    <source>
        <dbReference type="SAM" id="Phobius"/>
    </source>
</evidence>
<name>A0AAE3EHT5_9SPIR</name>
<accession>A0AAE3EHT5</accession>
<dbReference type="EMBL" id="JAINWA010000003">
    <property type="protein sequence ID" value="MCD1654697.1"/>
    <property type="molecule type" value="Genomic_DNA"/>
</dbReference>
<dbReference type="InterPro" id="IPR003838">
    <property type="entry name" value="ABC3_permease_C"/>
</dbReference>
<proteinExistence type="inferred from homology"/>
<feature type="transmembrane region" description="Helical" evidence="7">
    <location>
        <begin position="313"/>
        <end position="337"/>
    </location>
</feature>
<reference evidence="10" key="1">
    <citation type="submission" date="2021-08" db="EMBL/GenBank/DDBJ databases">
        <title>Comparative analyses of Brucepasteria parasyntrophica and Teretinema zuelzerae.</title>
        <authorList>
            <person name="Song Y."/>
            <person name="Brune A."/>
        </authorList>
    </citation>
    <scope>NUCLEOTIDE SEQUENCE</scope>
    <source>
        <strain evidence="10">DSM 1903</strain>
    </source>
</reference>
<dbReference type="RefSeq" id="WP_230755179.1">
    <property type="nucleotide sequence ID" value="NZ_JAINWA010000003.1"/>
</dbReference>
<protein>
    <submittedName>
        <fullName evidence="10">ABC transporter permease</fullName>
    </submittedName>
</protein>
<keyword evidence="5 7" id="KW-1133">Transmembrane helix</keyword>
<keyword evidence="4 7" id="KW-0812">Transmembrane</keyword>
<evidence type="ECO:0000259" key="9">
    <source>
        <dbReference type="Pfam" id="PF12704"/>
    </source>
</evidence>
<evidence type="ECO:0000259" key="8">
    <source>
        <dbReference type="Pfam" id="PF02687"/>
    </source>
</evidence>
<feature type="domain" description="MacB-like periplasmic core" evidence="9">
    <location>
        <begin position="31"/>
        <end position="229"/>
    </location>
</feature>
<feature type="transmembrane region" description="Helical" evidence="7">
    <location>
        <begin position="267"/>
        <end position="287"/>
    </location>
</feature>
<evidence type="ECO:0000256" key="5">
    <source>
        <dbReference type="ARBA" id="ARBA00022989"/>
    </source>
</evidence>
<evidence type="ECO:0000256" key="3">
    <source>
        <dbReference type="ARBA" id="ARBA00022475"/>
    </source>
</evidence>
<feature type="transmembrane region" description="Helical" evidence="7">
    <location>
        <begin position="28"/>
        <end position="52"/>
    </location>
</feature>
<keyword evidence="3" id="KW-1003">Cell membrane</keyword>